<dbReference type="EMBL" id="KQ435794">
    <property type="protein sequence ID" value="KOX73833.1"/>
    <property type="molecule type" value="Genomic_DNA"/>
</dbReference>
<name>A0A0M9A196_9HYME</name>
<protein>
    <submittedName>
        <fullName evidence="1">Uncharacterized protein</fullName>
    </submittedName>
</protein>
<proteinExistence type="predicted"/>
<sequence length="299" mass="33986">MEFLRSESAIGYRKEINPEEPEDTKVVGLDRGSLLTFDVFGDSLAVEGSRYTGSCFHWTSRGTFFEASNVIGYRWILVPGIEQIDMDEDLLRRKYTEQNGDKPALETLSTGIQHDSLSPSLFNLDADKTELQMKCEETEIIPACLYFVFYRLQMCSIVSHVRGLPITLKYTDHILRRTRKIGVGTADAGPKERLINSSESPNQEDFKVTKLQATFYRHDVLSPHTDHSILTDPIFYDEQRSHVALKEAFAAIIRDNHRCPGILDYRRSSERQTVANGPLSPGLVRTLESHVKVSKDELE</sequence>
<keyword evidence="2" id="KW-1185">Reference proteome</keyword>
<reference evidence="1 2" key="1">
    <citation type="submission" date="2015-07" db="EMBL/GenBank/DDBJ databases">
        <title>The genome of Melipona quadrifasciata.</title>
        <authorList>
            <person name="Pan H."/>
            <person name="Kapheim K."/>
        </authorList>
    </citation>
    <scope>NUCLEOTIDE SEQUENCE [LARGE SCALE GENOMIC DNA]</scope>
    <source>
        <strain evidence="1">0111107301</strain>
        <tissue evidence="1">Whole body</tissue>
    </source>
</reference>
<gene>
    <name evidence="1" type="ORF">WN51_13911</name>
</gene>
<evidence type="ECO:0000313" key="1">
    <source>
        <dbReference type="EMBL" id="KOX73833.1"/>
    </source>
</evidence>
<accession>A0A0M9A196</accession>
<dbReference type="AlphaFoldDB" id="A0A0M9A196"/>
<dbReference type="Proteomes" id="UP000053105">
    <property type="component" value="Unassembled WGS sequence"/>
</dbReference>
<evidence type="ECO:0000313" key="2">
    <source>
        <dbReference type="Proteomes" id="UP000053105"/>
    </source>
</evidence>
<organism evidence="1 2">
    <name type="scientific">Melipona quadrifasciata</name>
    <dbReference type="NCBI Taxonomy" id="166423"/>
    <lineage>
        <taxon>Eukaryota</taxon>
        <taxon>Metazoa</taxon>
        <taxon>Ecdysozoa</taxon>
        <taxon>Arthropoda</taxon>
        <taxon>Hexapoda</taxon>
        <taxon>Insecta</taxon>
        <taxon>Pterygota</taxon>
        <taxon>Neoptera</taxon>
        <taxon>Endopterygota</taxon>
        <taxon>Hymenoptera</taxon>
        <taxon>Apocrita</taxon>
        <taxon>Aculeata</taxon>
        <taxon>Apoidea</taxon>
        <taxon>Anthophila</taxon>
        <taxon>Apidae</taxon>
        <taxon>Melipona</taxon>
    </lineage>
</organism>